<evidence type="ECO:0000313" key="4">
    <source>
        <dbReference type="Proteomes" id="UP000193570"/>
    </source>
</evidence>
<dbReference type="Pfam" id="PF12697">
    <property type="entry name" value="Abhydrolase_6"/>
    <property type="match status" value="1"/>
</dbReference>
<dbReference type="OrthoDB" id="9815441at2"/>
<evidence type="ECO:0000256" key="1">
    <source>
        <dbReference type="SAM" id="SignalP"/>
    </source>
</evidence>
<name>A0A1X6Z2B4_9RHOB</name>
<reference evidence="3 4" key="1">
    <citation type="submission" date="2017-03" db="EMBL/GenBank/DDBJ databases">
        <authorList>
            <person name="Afonso C.L."/>
            <person name="Miller P.J."/>
            <person name="Scott M.A."/>
            <person name="Spackman E."/>
            <person name="Goraichik I."/>
            <person name="Dimitrov K.M."/>
            <person name="Suarez D.L."/>
            <person name="Swayne D.E."/>
        </authorList>
    </citation>
    <scope>NUCLEOTIDE SEQUENCE [LARGE SCALE GENOMIC DNA]</scope>
    <source>
        <strain evidence="3 4">CECT 8625</strain>
    </source>
</reference>
<dbReference type="RefSeq" id="WP_085791496.1">
    <property type="nucleotide sequence ID" value="NZ_FWFK01000003.1"/>
</dbReference>
<keyword evidence="3" id="KW-0808">Transferase</keyword>
<dbReference type="GO" id="GO:0004742">
    <property type="term" value="F:dihydrolipoyllysine-residue acetyltransferase activity"/>
    <property type="evidence" value="ECO:0007669"/>
    <property type="project" value="UniProtKB-EC"/>
</dbReference>
<evidence type="ECO:0000313" key="3">
    <source>
        <dbReference type="EMBL" id="SLN38426.1"/>
    </source>
</evidence>
<dbReference type="PANTHER" id="PTHR43798:SF33">
    <property type="entry name" value="HYDROLASE, PUTATIVE (AFU_ORTHOLOGUE AFUA_2G14860)-RELATED"/>
    <property type="match status" value="1"/>
</dbReference>
<dbReference type="EC" id="2.3.1.12" evidence="3"/>
<dbReference type="InterPro" id="IPR000073">
    <property type="entry name" value="AB_hydrolase_1"/>
</dbReference>
<keyword evidence="4" id="KW-1185">Reference proteome</keyword>
<dbReference type="PRINTS" id="PR00111">
    <property type="entry name" value="ABHYDROLASE"/>
</dbReference>
<dbReference type="SUPFAM" id="SSF53474">
    <property type="entry name" value="alpha/beta-Hydrolases"/>
    <property type="match status" value="1"/>
</dbReference>
<accession>A0A1X6Z2B4</accession>
<keyword evidence="1" id="KW-0732">Signal</keyword>
<protein>
    <submittedName>
        <fullName evidence="3">Dihydrolipoyllysine-residue acetyltransferase component of acetoin cleaving system</fullName>
        <ecNumber evidence="3">2.3.1.12</ecNumber>
    </submittedName>
</protein>
<feature type="chain" id="PRO_5012869184" evidence="1">
    <location>
        <begin position="23"/>
        <end position="325"/>
    </location>
</feature>
<dbReference type="InterPro" id="IPR050266">
    <property type="entry name" value="AB_hydrolase_sf"/>
</dbReference>
<keyword evidence="3" id="KW-0012">Acyltransferase</keyword>
<dbReference type="Gene3D" id="3.40.50.1820">
    <property type="entry name" value="alpha/beta hydrolase"/>
    <property type="match status" value="1"/>
</dbReference>
<dbReference type="PANTHER" id="PTHR43798">
    <property type="entry name" value="MONOACYLGLYCEROL LIPASE"/>
    <property type="match status" value="1"/>
</dbReference>
<dbReference type="PROSITE" id="PS51257">
    <property type="entry name" value="PROKAR_LIPOPROTEIN"/>
    <property type="match status" value="1"/>
</dbReference>
<feature type="domain" description="AB hydrolase-1" evidence="2">
    <location>
        <begin position="63"/>
        <end position="314"/>
    </location>
</feature>
<gene>
    <name evidence="3" type="primary">acoC_1</name>
    <name evidence="3" type="ORF">ROJ8625_01765</name>
</gene>
<evidence type="ECO:0000259" key="2">
    <source>
        <dbReference type="Pfam" id="PF12697"/>
    </source>
</evidence>
<proteinExistence type="predicted"/>
<dbReference type="InterPro" id="IPR029058">
    <property type="entry name" value="AB_hydrolase_fold"/>
</dbReference>
<feature type="signal peptide" evidence="1">
    <location>
        <begin position="1"/>
        <end position="22"/>
    </location>
</feature>
<dbReference type="EMBL" id="FWFK01000003">
    <property type="protein sequence ID" value="SLN38426.1"/>
    <property type="molecule type" value="Genomic_DNA"/>
</dbReference>
<dbReference type="GO" id="GO:0016020">
    <property type="term" value="C:membrane"/>
    <property type="evidence" value="ECO:0007669"/>
    <property type="project" value="TreeGrafter"/>
</dbReference>
<dbReference type="AlphaFoldDB" id="A0A1X6Z2B4"/>
<sequence length="325" mass="33984">MTLKAALTPIVLALVLAGCAAAVDQRADSRVARAEDRWPPIGRFVEIDGTRVHATVQGSGPDLVLVHGASGNLRDWTFAFADRMSDRFRVIALDRPGLGYTDRLPGYGGAFQRDAESPAEQARLLSAAAAELGAEAPIVVGHSYGGAVAMAWGLDHPAAGLVVVSGATMPWPGGLGPQYAVLGSSIGGAVLAPIVAATAGEGRVDGAVRSIFEPQDAPSGYLDYVGPGLTLRPGSLRANFRQVNTLRPHVVEMEPRYSGLDLPVELVHGDVDEIVPLDIHSRPLSQQLPDANLTVLDGIGHMPHHAAPAAVADAIDRVARRAGLR</sequence>
<dbReference type="Proteomes" id="UP000193570">
    <property type="component" value="Unassembled WGS sequence"/>
</dbReference>
<organism evidence="3 4">
    <name type="scientific">Roseivivax jejudonensis</name>
    <dbReference type="NCBI Taxonomy" id="1529041"/>
    <lineage>
        <taxon>Bacteria</taxon>
        <taxon>Pseudomonadati</taxon>
        <taxon>Pseudomonadota</taxon>
        <taxon>Alphaproteobacteria</taxon>
        <taxon>Rhodobacterales</taxon>
        <taxon>Roseobacteraceae</taxon>
        <taxon>Roseivivax</taxon>
    </lineage>
</organism>